<feature type="region of interest" description="Disordered" evidence="1">
    <location>
        <begin position="1"/>
        <end position="20"/>
    </location>
</feature>
<evidence type="ECO:0000313" key="3">
    <source>
        <dbReference type="Proteomes" id="UP000059680"/>
    </source>
</evidence>
<reference evidence="2 3" key="2">
    <citation type="journal article" date="2013" name="Plant Cell Physiol.">
        <title>Rice Annotation Project Database (RAP-DB): an integrative and interactive database for rice genomics.</title>
        <authorList>
            <person name="Sakai H."/>
            <person name="Lee S.S."/>
            <person name="Tanaka T."/>
            <person name="Numa H."/>
            <person name="Kim J."/>
            <person name="Kawahara Y."/>
            <person name="Wakimoto H."/>
            <person name="Yang C.C."/>
            <person name="Iwamoto M."/>
            <person name="Abe T."/>
            <person name="Yamada Y."/>
            <person name="Muto A."/>
            <person name="Inokuchi H."/>
            <person name="Ikemura T."/>
            <person name="Matsumoto T."/>
            <person name="Sasaki T."/>
            <person name="Itoh T."/>
        </authorList>
    </citation>
    <scope>NUCLEOTIDE SEQUENCE [LARGE SCALE GENOMIC DNA]</scope>
    <source>
        <strain evidence="3">cv. Nipponbare</strain>
    </source>
</reference>
<dbReference type="AlphaFoldDB" id="A0A0P0V1G4"/>
<protein>
    <submittedName>
        <fullName evidence="2">Os01g0278766 protein</fullName>
    </submittedName>
</protein>
<dbReference type="PaxDb" id="39947-A0A0P0V1G4"/>
<organism evidence="2 3">
    <name type="scientific">Oryza sativa subsp. japonica</name>
    <name type="common">Rice</name>
    <dbReference type="NCBI Taxonomy" id="39947"/>
    <lineage>
        <taxon>Eukaryota</taxon>
        <taxon>Viridiplantae</taxon>
        <taxon>Streptophyta</taxon>
        <taxon>Embryophyta</taxon>
        <taxon>Tracheophyta</taxon>
        <taxon>Spermatophyta</taxon>
        <taxon>Magnoliopsida</taxon>
        <taxon>Liliopsida</taxon>
        <taxon>Poales</taxon>
        <taxon>Poaceae</taxon>
        <taxon>BOP clade</taxon>
        <taxon>Oryzoideae</taxon>
        <taxon>Oryzeae</taxon>
        <taxon>Oryzinae</taxon>
        <taxon>Oryza</taxon>
        <taxon>Oryza sativa</taxon>
    </lineage>
</organism>
<accession>A0A0P0V1G4</accession>
<evidence type="ECO:0000313" key="2">
    <source>
        <dbReference type="EMBL" id="BAS71572.1"/>
    </source>
</evidence>
<reference evidence="2 3" key="3">
    <citation type="journal article" date="2013" name="Rice">
        <title>Improvement of the Oryza sativa Nipponbare reference genome using next generation sequence and optical map data.</title>
        <authorList>
            <person name="Kawahara Y."/>
            <person name="de la Bastide M."/>
            <person name="Hamilton J.P."/>
            <person name="Kanamori H."/>
            <person name="McCombie W.R."/>
            <person name="Ouyang S."/>
            <person name="Schwartz D.C."/>
            <person name="Tanaka T."/>
            <person name="Wu J."/>
            <person name="Zhou S."/>
            <person name="Childs K.L."/>
            <person name="Davidson R.M."/>
            <person name="Lin H."/>
            <person name="Quesada-Ocampo L."/>
            <person name="Vaillancourt B."/>
            <person name="Sakai H."/>
            <person name="Lee S.S."/>
            <person name="Kim J."/>
            <person name="Numa H."/>
            <person name="Itoh T."/>
            <person name="Buell C.R."/>
            <person name="Matsumoto T."/>
        </authorList>
    </citation>
    <scope>NUCLEOTIDE SEQUENCE [LARGE SCALE GENOMIC DNA]</scope>
    <source>
        <strain evidence="3">cv. Nipponbare</strain>
    </source>
</reference>
<name>A0A0P0V1G4_ORYSJ</name>
<reference evidence="3" key="1">
    <citation type="journal article" date="2005" name="Nature">
        <title>The map-based sequence of the rice genome.</title>
        <authorList>
            <consortium name="International rice genome sequencing project (IRGSP)"/>
            <person name="Matsumoto T."/>
            <person name="Wu J."/>
            <person name="Kanamori H."/>
            <person name="Katayose Y."/>
            <person name="Fujisawa M."/>
            <person name="Namiki N."/>
            <person name="Mizuno H."/>
            <person name="Yamamoto K."/>
            <person name="Antonio B.A."/>
            <person name="Baba T."/>
            <person name="Sakata K."/>
            <person name="Nagamura Y."/>
            <person name="Aoki H."/>
            <person name="Arikawa K."/>
            <person name="Arita K."/>
            <person name="Bito T."/>
            <person name="Chiden Y."/>
            <person name="Fujitsuka N."/>
            <person name="Fukunaka R."/>
            <person name="Hamada M."/>
            <person name="Harada C."/>
            <person name="Hayashi A."/>
            <person name="Hijishita S."/>
            <person name="Honda M."/>
            <person name="Hosokawa S."/>
            <person name="Ichikawa Y."/>
            <person name="Idonuma A."/>
            <person name="Iijima M."/>
            <person name="Ikeda M."/>
            <person name="Ikeno M."/>
            <person name="Ito K."/>
            <person name="Ito S."/>
            <person name="Ito T."/>
            <person name="Ito Y."/>
            <person name="Ito Y."/>
            <person name="Iwabuchi A."/>
            <person name="Kamiya K."/>
            <person name="Karasawa W."/>
            <person name="Kurita K."/>
            <person name="Katagiri S."/>
            <person name="Kikuta A."/>
            <person name="Kobayashi H."/>
            <person name="Kobayashi N."/>
            <person name="Machita K."/>
            <person name="Maehara T."/>
            <person name="Masukawa M."/>
            <person name="Mizubayashi T."/>
            <person name="Mukai Y."/>
            <person name="Nagasaki H."/>
            <person name="Nagata Y."/>
            <person name="Naito S."/>
            <person name="Nakashima M."/>
            <person name="Nakama Y."/>
            <person name="Nakamichi Y."/>
            <person name="Nakamura M."/>
            <person name="Meguro A."/>
            <person name="Negishi M."/>
            <person name="Ohta I."/>
            <person name="Ohta T."/>
            <person name="Okamoto M."/>
            <person name="Ono N."/>
            <person name="Saji S."/>
            <person name="Sakaguchi M."/>
            <person name="Sakai K."/>
            <person name="Shibata M."/>
            <person name="Shimokawa T."/>
            <person name="Song J."/>
            <person name="Takazaki Y."/>
            <person name="Terasawa K."/>
            <person name="Tsugane M."/>
            <person name="Tsuji K."/>
            <person name="Ueda S."/>
            <person name="Waki K."/>
            <person name="Yamagata H."/>
            <person name="Yamamoto M."/>
            <person name="Yamamoto S."/>
            <person name="Yamane H."/>
            <person name="Yoshiki S."/>
            <person name="Yoshihara R."/>
            <person name="Yukawa K."/>
            <person name="Zhong H."/>
            <person name="Yano M."/>
            <person name="Yuan Q."/>
            <person name="Ouyang S."/>
            <person name="Liu J."/>
            <person name="Jones K.M."/>
            <person name="Gansberger K."/>
            <person name="Moffat K."/>
            <person name="Hill J."/>
            <person name="Bera J."/>
            <person name="Fadrosh D."/>
            <person name="Jin S."/>
            <person name="Johri S."/>
            <person name="Kim M."/>
            <person name="Overton L."/>
            <person name="Reardon M."/>
            <person name="Tsitrin T."/>
            <person name="Vuong H."/>
            <person name="Weaver B."/>
            <person name="Ciecko A."/>
            <person name="Tallon L."/>
            <person name="Jackson J."/>
            <person name="Pai G."/>
            <person name="Aken S.V."/>
            <person name="Utterback T."/>
            <person name="Reidmuller S."/>
            <person name="Feldblyum T."/>
            <person name="Hsiao J."/>
            <person name="Zismann V."/>
            <person name="Iobst S."/>
            <person name="de Vazeille A.R."/>
            <person name="Buell C.R."/>
            <person name="Ying K."/>
            <person name="Li Y."/>
            <person name="Lu T."/>
            <person name="Huang Y."/>
            <person name="Zhao Q."/>
            <person name="Feng Q."/>
            <person name="Zhang L."/>
            <person name="Zhu J."/>
            <person name="Weng Q."/>
            <person name="Mu J."/>
            <person name="Lu Y."/>
            <person name="Fan D."/>
            <person name="Liu Y."/>
            <person name="Guan J."/>
            <person name="Zhang Y."/>
            <person name="Yu S."/>
            <person name="Liu X."/>
            <person name="Zhang Y."/>
            <person name="Hong G."/>
            <person name="Han B."/>
            <person name="Choisne N."/>
            <person name="Demange N."/>
            <person name="Orjeda G."/>
            <person name="Samain S."/>
            <person name="Cattolico L."/>
            <person name="Pelletier E."/>
            <person name="Couloux A."/>
            <person name="Segurens B."/>
            <person name="Wincker P."/>
            <person name="D'Hont A."/>
            <person name="Scarpelli C."/>
            <person name="Weissenbach J."/>
            <person name="Salanoubat M."/>
            <person name="Quetier F."/>
            <person name="Yu Y."/>
            <person name="Kim H.R."/>
            <person name="Rambo T."/>
            <person name="Currie J."/>
            <person name="Collura K."/>
            <person name="Luo M."/>
            <person name="Yang T."/>
            <person name="Ammiraju J.S.S."/>
            <person name="Engler F."/>
            <person name="Soderlund C."/>
            <person name="Wing R.A."/>
            <person name="Palmer L.E."/>
            <person name="de la Bastide M."/>
            <person name="Spiegel L."/>
            <person name="Nascimento L."/>
            <person name="Zutavern T."/>
            <person name="O'Shaughnessy A."/>
            <person name="Dike S."/>
            <person name="Dedhia N."/>
            <person name="Preston R."/>
            <person name="Balija V."/>
            <person name="McCombie W.R."/>
            <person name="Chow T."/>
            <person name="Chen H."/>
            <person name="Chung M."/>
            <person name="Chen C."/>
            <person name="Shaw J."/>
            <person name="Wu H."/>
            <person name="Hsiao K."/>
            <person name="Chao Y."/>
            <person name="Chu M."/>
            <person name="Cheng C."/>
            <person name="Hour A."/>
            <person name="Lee P."/>
            <person name="Lin S."/>
            <person name="Lin Y."/>
            <person name="Liou J."/>
            <person name="Liu S."/>
            <person name="Hsing Y."/>
            <person name="Raghuvanshi S."/>
            <person name="Mohanty A."/>
            <person name="Bharti A.K."/>
            <person name="Gaur A."/>
            <person name="Gupta V."/>
            <person name="Kumar D."/>
            <person name="Ravi V."/>
            <person name="Vij S."/>
            <person name="Kapur A."/>
            <person name="Khurana P."/>
            <person name="Khurana P."/>
            <person name="Khurana J.P."/>
            <person name="Tyagi A.K."/>
            <person name="Gaikwad K."/>
            <person name="Singh A."/>
            <person name="Dalal V."/>
            <person name="Srivastava S."/>
            <person name="Dixit A."/>
            <person name="Pal A.K."/>
            <person name="Ghazi I.A."/>
            <person name="Yadav M."/>
            <person name="Pandit A."/>
            <person name="Bhargava A."/>
            <person name="Sureshbabu K."/>
            <person name="Batra K."/>
            <person name="Sharma T.R."/>
            <person name="Mohapatra T."/>
            <person name="Singh N.K."/>
            <person name="Messing J."/>
            <person name="Nelson A.B."/>
            <person name="Fuks G."/>
            <person name="Kavchok S."/>
            <person name="Keizer G."/>
            <person name="Linton E."/>
            <person name="Llaca V."/>
            <person name="Song R."/>
            <person name="Tanyolac B."/>
            <person name="Young S."/>
            <person name="Ho-Il K."/>
            <person name="Hahn J.H."/>
            <person name="Sangsakoo G."/>
            <person name="Vanavichit A."/>
            <person name="de Mattos Luiz.A.T."/>
            <person name="Zimmer P.D."/>
            <person name="Malone G."/>
            <person name="Dellagostin O."/>
            <person name="de Oliveira A.C."/>
            <person name="Bevan M."/>
            <person name="Bancroft I."/>
            <person name="Minx P."/>
            <person name="Cordum H."/>
            <person name="Wilson R."/>
            <person name="Cheng Z."/>
            <person name="Jin W."/>
            <person name="Jiang J."/>
            <person name="Leong S.A."/>
            <person name="Iwama H."/>
            <person name="Gojobori T."/>
            <person name="Itoh T."/>
            <person name="Niimura Y."/>
            <person name="Fujii Y."/>
            <person name="Habara T."/>
            <person name="Sakai H."/>
            <person name="Sato Y."/>
            <person name="Wilson G."/>
            <person name="Kumar K."/>
            <person name="McCouch S."/>
            <person name="Juretic N."/>
            <person name="Hoen D."/>
            <person name="Wright S."/>
            <person name="Bruskiewich R."/>
            <person name="Bureau T."/>
            <person name="Miyao A."/>
            <person name="Hirochika H."/>
            <person name="Nishikawa T."/>
            <person name="Kadowaki K."/>
            <person name="Sugiura M."/>
            <person name="Burr B."/>
            <person name="Sasaki T."/>
        </authorList>
    </citation>
    <scope>NUCLEOTIDE SEQUENCE [LARGE SCALE GENOMIC DNA]</scope>
    <source>
        <strain evidence="3">cv. Nipponbare</strain>
    </source>
</reference>
<dbReference type="Proteomes" id="UP000059680">
    <property type="component" value="Chromosome 1"/>
</dbReference>
<evidence type="ECO:0000256" key="1">
    <source>
        <dbReference type="SAM" id="MobiDB-lite"/>
    </source>
</evidence>
<gene>
    <name evidence="2" type="ordered locus">Os01g0278766</name>
    <name evidence="2" type="ORF">OSNPB_010278766</name>
</gene>
<dbReference type="EMBL" id="AP014957">
    <property type="protein sequence ID" value="BAS71572.1"/>
    <property type="molecule type" value="Genomic_DNA"/>
</dbReference>
<keyword evidence="3" id="KW-1185">Reference proteome</keyword>
<proteinExistence type="predicted"/>
<dbReference type="InParanoid" id="A0A0P0V1G4"/>
<sequence length="166" mass="17889">MVSSPPEPSEQYPTPTIKEPSDPVERVAAAWSSSLSRDGGIHLVQYRVKGDAVGVVVHGEVEAQVRAVLLVAAVGSIVTQMEDPLVSPWLAASLFLTSTWSPVGCTESWGGSVESTKVVIGSWSWATLRITGVLCSADTGPCDRSRNCTRPFRPRIFNVQRNRIPS</sequence>